<dbReference type="AlphaFoldDB" id="A0A7Y4KU39"/>
<dbReference type="InterPro" id="IPR045556">
    <property type="entry name" value="DUF6351"/>
</dbReference>
<gene>
    <name evidence="2" type="ORF">HPO96_00620</name>
</gene>
<evidence type="ECO:0000313" key="3">
    <source>
        <dbReference type="Proteomes" id="UP000534306"/>
    </source>
</evidence>
<sequence length="705" mass="75273">MDRLLWSTRGMLRPAALVTLVLAVCAALLAAPASAAYGVRIEVLSSPRAELVSDGDVLIGITGQNLANLEVRLNDRDVSDAFSGTGERLVGFVSGLRIGRNLLAAAEARLAVTNYPRSGPMLSGKHEMPFICGTAAFRTLAKVQLGPPTGNNCSVRTRIDYLYRSKKDRSLKVLPANRPADLASTTTSDGRRVPYIVRVETGVINRSVYEFAVLHDPEAGAPTPERAPSGWNGRLIYTFGGGCPGGWYQQGSKTGGVGDDIMLGRGYAVASSSLNVFGTNCNGVLAAETMAMTREHIVETIGVPRQTIGWGCSGGSYQVFQIAENYPGLLDGVIAACVFPEVGFATLHTITDALLLDHYFKSATGWTDAAIRAATGFGRVQTIANLAGAGRRIDPRVYCPEQLPVAQRYDPVRNPRGARCDVYSHQVNIWGPHAGATRRPLDNVGVQYGLAALNAGKITAAQFVELNRKIGGFGKDAGFVPGRTVADPSAIDTAYRTGQLVSGSGGLSGTPIVDYRQYTDELPNGDIHLAFHSFSLRERLRRANGDSSNHVMLVQSGNATGGFSTGNPVLKSALSALDKWMDDVDADGGQGSLHDRVVRNRPASLTDACWSPQGEKFVERQVNGIGTTRCNSLYPVWPSPRQVAGASVANDIIKCTLRPLSPAAYDVRFTPAQWAALRQTFPSGVCDWQVPGVGQQGPGDPWPTF</sequence>
<accession>A0A7Y4KU39</accession>
<evidence type="ECO:0000313" key="2">
    <source>
        <dbReference type="EMBL" id="NOL38738.1"/>
    </source>
</evidence>
<dbReference type="Proteomes" id="UP000534306">
    <property type="component" value="Unassembled WGS sequence"/>
</dbReference>
<dbReference type="EMBL" id="JABJRC010000001">
    <property type="protein sequence ID" value="NOL38738.1"/>
    <property type="molecule type" value="Genomic_DNA"/>
</dbReference>
<feature type="domain" description="DUF6351" evidence="1">
    <location>
        <begin position="41"/>
        <end position="696"/>
    </location>
</feature>
<organism evidence="2 3">
    <name type="scientific">Kribbella sandramycini</name>
    <dbReference type="NCBI Taxonomy" id="60450"/>
    <lineage>
        <taxon>Bacteria</taxon>
        <taxon>Bacillati</taxon>
        <taxon>Actinomycetota</taxon>
        <taxon>Actinomycetes</taxon>
        <taxon>Propionibacteriales</taxon>
        <taxon>Kribbellaceae</taxon>
        <taxon>Kribbella</taxon>
    </lineage>
</organism>
<protein>
    <recommendedName>
        <fullName evidence="1">DUF6351 domain-containing protein</fullName>
    </recommendedName>
</protein>
<dbReference type="InterPro" id="IPR029058">
    <property type="entry name" value="AB_hydrolase_fold"/>
</dbReference>
<dbReference type="SUPFAM" id="SSF53474">
    <property type="entry name" value="alpha/beta-Hydrolases"/>
    <property type="match status" value="1"/>
</dbReference>
<proteinExistence type="predicted"/>
<comment type="caution">
    <text evidence="2">The sequence shown here is derived from an EMBL/GenBank/DDBJ whole genome shotgun (WGS) entry which is preliminary data.</text>
</comment>
<dbReference type="Pfam" id="PF19878">
    <property type="entry name" value="DUF6351"/>
    <property type="match status" value="1"/>
</dbReference>
<evidence type="ECO:0000259" key="1">
    <source>
        <dbReference type="Pfam" id="PF19878"/>
    </source>
</evidence>
<keyword evidence="3" id="KW-1185">Reference proteome</keyword>
<reference evidence="2 3" key="1">
    <citation type="submission" date="2020-05" db="EMBL/GenBank/DDBJ databases">
        <title>Genome sequence of Kribbella sandramycini ATCC 39419.</title>
        <authorList>
            <person name="Maclea K.S."/>
            <person name="Fair J.L."/>
        </authorList>
    </citation>
    <scope>NUCLEOTIDE SEQUENCE [LARGE SCALE GENOMIC DNA]</scope>
    <source>
        <strain evidence="2 3">ATCC 39419</strain>
    </source>
</reference>
<name>A0A7Y4KU39_9ACTN</name>